<feature type="region of interest" description="Disordered" evidence="1">
    <location>
        <begin position="35"/>
        <end position="58"/>
    </location>
</feature>
<feature type="region of interest" description="Disordered" evidence="1">
    <location>
        <begin position="1"/>
        <end position="20"/>
    </location>
</feature>
<feature type="compositionally biased region" description="Low complexity" evidence="1">
    <location>
        <begin position="38"/>
        <end position="58"/>
    </location>
</feature>
<organism evidence="2 3">
    <name type="scientific">Pseudarthrobacter scleromae</name>
    <dbReference type="NCBI Taxonomy" id="158897"/>
    <lineage>
        <taxon>Bacteria</taxon>
        <taxon>Bacillati</taxon>
        <taxon>Actinomycetota</taxon>
        <taxon>Actinomycetes</taxon>
        <taxon>Micrococcales</taxon>
        <taxon>Micrococcaceae</taxon>
        <taxon>Pseudarthrobacter</taxon>
    </lineage>
</organism>
<reference evidence="3" key="1">
    <citation type="journal article" date="2019" name="Int. J. Syst. Evol. Microbiol.">
        <title>The Global Catalogue of Microorganisms (GCM) 10K type strain sequencing project: providing services to taxonomists for standard genome sequencing and annotation.</title>
        <authorList>
            <consortium name="The Broad Institute Genomics Platform"/>
            <consortium name="The Broad Institute Genome Sequencing Center for Infectious Disease"/>
            <person name="Wu L."/>
            <person name="Ma J."/>
        </authorList>
    </citation>
    <scope>NUCLEOTIDE SEQUENCE [LARGE SCALE GENOMIC DNA]</scope>
    <source>
        <strain evidence="3">CGMCC 1.3601</strain>
    </source>
</reference>
<accession>A0ABQ2CH74</accession>
<keyword evidence="3" id="KW-1185">Reference proteome</keyword>
<evidence type="ECO:0000313" key="3">
    <source>
        <dbReference type="Proteomes" id="UP000658754"/>
    </source>
</evidence>
<comment type="caution">
    <text evidence="2">The sequence shown here is derived from an EMBL/GenBank/DDBJ whole genome shotgun (WGS) entry which is preliminary data.</text>
</comment>
<protein>
    <submittedName>
        <fullName evidence="2">Uncharacterized protein</fullName>
    </submittedName>
</protein>
<name>A0ABQ2CH74_9MICC</name>
<proteinExistence type="predicted"/>
<evidence type="ECO:0000256" key="1">
    <source>
        <dbReference type="SAM" id="MobiDB-lite"/>
    </source>
</evidence>
<evidence type="ECO:0000313" key="2">
    <source>
        <dbReference type="EMBL" id="GGI87283.1"/>
    </source>
</evidence>
<dbReference type="EMBL" id="BMKV01000004">
    <property type="protein sequence ID" value="GGI87283.1"/>
    <property type="molecule type" value="Genomic_DNA"/>
</dbReference>
<dbReference type="Proteomes" id="UP000658754">
    <property type="component" value="Unassembled WGS sequence"/>
</dbReference>
<gene>
    <name evidence="2" type="ORF">GCM10007175_25650</name>
</gene>
<sequence length="58" mass="6077">MHPGPVTDDGDGGTGNAERIHLFPQERVHGLVVLPALGRRGSSTESGGQEEAQQEAAR</sequence>